<proteinExistence type="predicted"/>
<dbReference type="PANTHER" id="PTHR45937:SF1">
    <property type="entry name" value="ASPARAGINE SYNTHETASE DOMAIN-CONTAINING PROTEIN 1"/>
    <property type="match status" value="1"/>
</dbReference>
<dbReference type="PANTHER" id="PTHR45937">
    <property type="entry name" value="ASPARAGINE SYNTHETASE DOMAIN-CONTAINING PROTEIN 1"/>
    <property type="match status" value="1"/>
</dbReference>
<feature type="non-terminal residue" evidence="6">
    <location>
        <position position="176"/>
    </location>
</feature>
<gene>
    <name evidence="6" type="primary">LOC102804611</name>
</gene>
<dbReference type="Proteomes" id="UP000694865">
    <property type="component" value="Unplaced"/>
</dbReference>
<accession>A0ABM0MUI3</accession>
<dbReference type="RefSeq" id="XP_006823674.1">
    <property type="nucleotide sequence ID" value="XM_006823611.1"/>
</dbReference>
<dbReference type="InterPro" id="IPR017932">
    <property type="entry name" value="GATase_2_dom"/>
</dbReference>
<evidence type="ECO:0000313" key="6">
    <source>
        <dbReference type="RefSeq" id="XP_006823674.1"/>
    </source>
</evidence>
<keyword evidence="5" id="KW-1185">Reference proteome</keyword>
<feature type="domain" description="Glutamine amidotransferase type-2" evidence="4">
    <location>
        <begin position="2"/>
        <end position="176"/>
    </location>
</feature>
<reference evidence="6" key="1">
    <citation type="submission" date="2025-08" db="UniProtKB">
        <authorList>
            <consortium name="RefSeq"/>
        </authorList>
    </citation>
    <scope>IDENTIFICATION</scope>
    <source>
        <tissue evidence="6">Testes</tissue>
    </source>
</reference>
<evidence type="ECO:0000256" key="1">
    <source>
        <dbReference type="ARBA" id="ARBA00022605"/>
    </source>
</evidence>
<dbReference type="GeneID" id="102804611"/>
<dbReference type="InterPro" id="IPR051857">
    <property type="entry name" value="Asn_synthetase_domain"/>
</dbReference>
<protein>
    <submittedName>
        <fullName evidence="6">Asparagine synthetase domain-containing protein 1-like</fullName>
    </submittedName>
</protein>
<organism evidence="5 6">
    <name type="scientific">Saccoglossus kowalevskii</name>
    <name type="common">Acorn worm</name>
    <dbReference type="NCBI Taxonomy" id="10224"/>
    <lineage>
        <taxon>Eukaryota</taxon>
        <taxon>Metazoa</taxon>
        <taxon>Hemichordata</taxon>
        <taxon>Enteropneusta</taxon>
        <taxon>Harrimaniidae</taxon>
        <taxon>Saccoglossus</taxon>
    </lineage>
</organism>
<keyword evidence="1" id="KW-0028">Amino-acid biosynthesis</keyword>
<dbReference type="Gene3D" id="3.60.20.10">
    <property type="entry name" value="Glutamine Phosphoribosylpyrophosphate, subunit 1, domain 1"/>
    <property type="match status" value="1"/>
</dbReference>
<dbReference type="PROSITE" id="PS51278">
    <property type="entry name" value="GATASE_TYPE_2"/>
    <property type="match status" value="1"/>
</dbReference>
<name>A0ABM0MUI3_SACKO</name>
<evidence type="ECO:0000313" key="5">
    <source>
        <dbReference type="Proteomes" id="UP000694865"/>
    </source>
</evidence>
<sequence>MCGICCVITVGTDTGDVQWIDDKICESLRRRGPNHSEIVQKSLGSHNGLSCCINFSGHVLHLRGSLTPQPLQDQSGNILLWNGEIFGGINVSEGSNDGDVLLASLKKCNENEELLSVMCTVQGPWSFIYWQENKKYLWFGRDFFGRRSLLLHLPTCRNDSFVITSIACRPLTRSSK</sequence>
<keyword evidence="2" id="KW-0061">Asparagine biosynthesis</keyword>
<dbReference type="InterPro" id="IPR029055">
    <property type="entry name" value="Ntn_hydrolases_N"/>
</dbReference>
<evidence type="ECO:0000256" key="3">
    <source>
        <dbReference type="ARBA" id="ARBA00022962"/>
    </source>
</evidence>
<dbReference type="SUPFAM" id="SSF56235">
    <property type="entry name" value="N-terminal nucleophile aminohydrolases (Ntn hydrolases)"/>
    <property type="match status" value="1"/>
</dbReference>
<evidence type="ECO:0000259" key="4">
    <source>
        <dbReference type="PROSITE" id="PS51278"/>
    </source>
</evidence>
<evidence type="ECO:0000256" key="2">
    <source>
        <dbReference type="ARBA" id="ARBA00022888"/>
    </source>
</evidence>
<keyword evidence="3" id="KW-0315">Glutamine amidotransferase</keyword>